<evidence type="ECO:0000313" key="1">
    <source>
        <dbReference type="EMBL" id="XAY04407.1"/>
    </source>
</evidence>
<name>A0AAU7ARX6_9ACTN</name>
<proteinExistence type="predicted"/>
<gene>
    <name evidence="1" type="ORF">DSM112329_01240</name>
</gene>
<protein>
    <submittedName>
        <fullName evidence="1">Uncharacterized protein</fullName>
    </submittedName>
</protein>
<dbReference type="EMBL" id="CP114014">
    <property type="protein sequence ID" value="XAY04407.1"/>
    <property type="molecule type" value="Genomic_DNA"/>
</dbReference>
<reference evidence="1" key="1">
    <citation type="submission" date="2022-12" db="EMBL/GenBank/DDBJ databases">
        <title>Paraconexibacter alkalitolerans sp. nov. and Baekduia alba sp. nov., isolated from soil and emended description of the genera Paraconexibacter (Chun et al., 2020) and Baekduia (An et al., 2020).</title>
        <authorList>
            <person name="Vieira S."/>
            <person name="Huber K.J."/>
            <person name="Geppert A."/>
            <person name="Wolf J."/>
            <person name="Neumann-Schaal M."/>
            <person name="Muesken M."/>
            <person name="Overmann J."/>
        </authorList>
    </citation>
    <scope>NUCLEOTIDE SEQUENCE</scope>
    <source>
        <strain evidence="1">AEG42_29</strain>
    </source>
</reference>
<accession>A0AAU7ARX6</accession>
<dbReference type="AlphaFoldDB" id="A0AAU7ARX6"/>
<sequence length="55" mass="5615">MIPYRRSVLAPAQDGEVTATGYPVGGTALEGAVPAPVLSTAGTLKTVPDRSFTRA</sequence>
<dbReference type="KEGG" id="parq:DSM112329_01240"/>
<organism evidence="1">
    <name type="scientific">Paraconexibacter sp. AEG42_29</name>
    <dbReference type="NCBI Taxonomy" id="2997339"/>
    <lineage>
        <taxon>Bacteria</taxon>
        <taxon>Bacillati</taxon>
        <taxon>Actinomycetota</taxon>
        <taxon>Thermoleophilia</taxon>
        <taxon>Solirubrobacterales</taxon>
        <taxon>Paraconexibacteraceae</taxon>
        <taxon>Paraconexibacter</taxon>
    </lineage>
</organism>